<dbReference type="RefSeq" id="WP_012239733.1">
    <property type="nucleotide sequence ID" value="NC_010162.1"/>
</dbReference>
<dbReference type="AlphaFoldDB" id="A9ERG9"/>
<dbReference type="KEGG" id="scl:sce7125"/>
<evidence type="ECO:0000313" key="1">
    <source>
        <dbReference type="EMBL" id="CAN97294.1"/>
    </source>
</evidence>
<keyword evidence="2" id="KW-1185">Reference proteome</keyword>
<name>A9ERG9_SORC5</name>
<dbReference type="HOGENOM" id="CLU_1288193_0_0_7"/>
<sequence>MLIKSLIIDDKRGFIFTIDRQREPVYQLESKHWAHADHRWSESEIPPEIRAKTDELRQNGRPGTFVRSLAGESGVYLIYEKNIKPLPELADEEAVFAPVKQQGSNRELSPYDIVLCAKGGTIIADNGDVYQTREGDYYVIKCSTWGRFVTNQAARPRDVETTKEVLLLLEDLNGKNFLSMTPDKSEALPSTMPKPAQAMSQINCYVLNLARFKR</sequence>
<proteinExistence type="predicted"/>
<dbReference type="EMBL" id="AM746676">
    <property type="protein sequence ID" value="CAN97294.1"/>
    <property type="molecule type" value="Genomic_DNA"/>
</dbReference>
<gene>
    <name evidence="1" type="ordered locus">sce7125</name>
</gene>
<dbReference type="BioCyc" id="SCEL448385:SCE_RS36525-MONOMER"/>
<accession>A9ERG9</accession>
<organism evidence="1 2">
    <name type="scientific">Sorangium cellulosum (strain So ce56)</name>
    <name type="common">Polyangium cellulosum (strain So ce56)</name>
    <dbReference type="NCBI Taxonomy" id="448385"/>
    <lineage>
        <taxon>Bacteria</taxon>
        <taxon>Pseudomonadati</taxon>
        <taxon>Myxococcota</taxon>
        <taxon>Polyangia</taxon>
        <taxon>Polyangiales</taxon>
        <taxon>Polyangiaceae</taxon>
        <taxon>Sorangium</taxon>
    </lineage>
</organism>
<evidence type="ECO:0000313" key="2">
    <source>
        <dbReference type="Proteomes" id="UP000002139"/>
    </source>
</evidence>
<dbReference type="STRING" id="448385.sce7125"/>
<dbReference type="Proteomes" id="UP000002139">
    <property type="component" value="Chromosome"/>
</dbReference>
<reference evidence="1 2" key="1">
    <citation type="journal article" date="2007" name="Nat. Biotechnol.">
        <title>Complete genome sequence of the myxobacterium Sorangium cellulosum.</title>
        <authorList>
            <person name="Schneiker S."/>
            <person name="Perlova O."/>
            <person name="Kaiser O."/>
            <person name="Gerth K."/>
            <person name="Alici A."/>
            <person name="Altmeyer M.O."/>
            <person name="Bartels D."/>
            <person name="Bekel T."/>
            <person name="Beyer S."/>
            <person name="Bode E."/>
            <person name="Bode H.B."/>
            <person name="Bolten C.J."/>
            <person name="Choudhuri J.V."/>
            <person name="Doss S."/>
            <person name="Elnakady Y.A."/>
            <person name="Frank B."/>
            <person name="Gaigalat L."/>
            <person name="Goesmann A."/>
            <person name="Groeger C."/>
            <person name="Gross F."/>
            <person name="Jelsbak L."/>
            <person name="Jelsbak L."/>
            <person name="Kalinowski J."/>
            <person name="Kegler C."/>
            <person name="Knauber T."/>
            <person name="Konietzny S."/>
            <person name="Kopp M."/>
            <person name="Krause L."/>
            <person name="Krug D."/>
            <person name="Linke B."/>
            <person name="Mahmud T."/>
            <person name="Martinez-Arias R."/>
            <person name="McHardy A.C."/>
            <person name="Merai M."/>
            <person name="Meyer F."/>
            <person name="Mormann S."/>
            <person name="Munoz-Dorado J."/>
            <person name="Perez J."/>
            <person name="Pradella S."/>
            <person name="Rachid S."/>
            <person name="Raddatz G."/>
            <person name="Rosenau F."/>
            <person name="Rueckert C."/>
            <person name="Sasse F."/>
            <person name="Scharfe M."/>
            <person name="Schuster S.C."/>
            <person name="Suen G."/>
            <person name="Treuner-Lange A."/>
            <person name="Velicer G.J."/>
            <person name="Vorholter F.-J."/>
            <person name="Weissman K.J."/>
            <person name="Welch R.D."/>
            <person name="Wenzel S.C."/>
            <person name="Whitworth D.E."/>
            <person name="Wilhelm S."/>
            <person name="Wittmann C."/>
            <person name="Bloecker H."/>
            <person name="Puehler A."/>
            <person name="Mueller R."/>
        </authorList>
    </citation>
    <scope>NUCLEOTIDE SEQUENCE [LARGE SCALE GENOMIC DNA]</scope>
    <source>
        <strain evidence="2">So ce56</strain>
    </source>
</reference>
<protein>
    <submittedName>
        <fullName evidence="1">Uncharacterized protein</fullName>
    </submittedName>
</protein>
<dbReference type="OrthoDB" id="5505940at2"/>